<proteinExistence type="predicted"/>
<evidence type="ECO:0000313" key="2">
    <source>
        <dbReference type="EMBL" id="SLN53177.1"/>
    </source>
</evidence>
<keyword evidence="1" id="KW-0732">Signal</keyword>
<dbReference type="STRING" id="315423.SAMN04488020_10717"/>
<evidence type="ECO:0000313" key="3">
    <source>
        <dbReference type="Proteomes" id="UP000193870"/>
    </source>
</evidence>
<dbReference type="OrthoDB" id="7666390at2"/>
<evidence type="ECO:0000256" key="1">
    <source>
        <dbReference type="SAM" id="SignalP"/>
    </source>
</evidence>
<reference evidence="2 3" key="1">
    <citation type="submission" date="2017-03" db="EMBL/GenBank/DDBJ databases">
        <authorList>
            <person name="Afonso C.L."/>
            <person name="Miller P.J."/>
            <person name="Scott M.A."/>
            <person name="Spackman E."/>
            <person name="Goraichik I."/>
            <person name="Dimitrov K.M."/>
            <person name="Suarez D.L."/>
            <person name="Swayne D.E."/>
        </authorList>
    </citation>
    <scope>NUCLEOTIDE SEQUENCE [LARGE SCALE GENOMIC DNA]</scope>
    <source>
        <strain evidence="2 3">CECT 7066</strain>
    </source>
</reference>
<dbReference type="AlphaFoldDB" id="A0A1Y5T5U3"/>
<feature type="signal peptide" evidence="1">
    <location>
        <begin position="1"/>
        <end position="21"/>
    </location>
</feature>
<organism evidence="2 3">
    <name type="scientific">Palleronia marisminoris</name>
    <dbReference type="NCBI Taxonomy" id="315423"/>
    <lineage>
        <taxon>Bacteria</taxon>
        <taxon>Pseudomonadati</taxon>
        <taxon>Pseudomonadota</taxon>
        <taxon>Alphaproteobacteria</taxon>
        <taxon>Rhodobacterales</taxon>
        <taxon>Roseobacteraceae</taxon>
        <taxon>Palleronia</taxon>
    </lineage>
</organism>
<protein>
    <recommendedName>
        <fullName evidence="4">Lipoprotein</fullName>
    </recommendedName>
</protein>
<evidence type="ECO:0008006" key="4">
    <source>
        <dbReference type="Google" id="ProtNLM"/>
    </source>
</evidence>
<keyword evidence="3" id="KW-1185">Reference proteome</keyword>
<gene>
    <name evidence="2" type="ORF">PAM7066_02489</name>
</gene>
<feature type="chain" id="PRO_5011000355" description="Lipoprotein" evidence="1">
    <location>
        <begin position="22"/>
        <end position="205"/>
    </location>
</feature>
<sequence length="205" mass="21787">MPRIVIALAALCLALAGCAVGNPPPSDPAEVARRSFSDSGPAQITLFTVRGVGKDNGAHTALLVNGSERVLWDPAGSFLHPQVPEIGDVLFGITPMIERIYTDYHVRPDFYVVRQDKTVTRETADRIISAMRAHGAAGQATCALSTSGILRQAGFDVGRSWFPNALVRDFGELPGVTTTRIDTSNVNTNHNVIFGRGGVPLPPGA</sequence>
<dbReference type="EMBL" id="FWFV01000007">
    <property type="protein sequence ID" value="SLN53177.1"/>
    <property type="molecule type" value="Genomic_DNA"/>
</dbReference>
<name>A0A1Y5T5U3_9RHOB</name>
<accession>A0A1Y5T5U3</accession>
<dbReference type="PROSITE" id="PS51257">
    <property type="entry name" value="PROKAR_LIPOPROTEIN"/>
    <property type="match status" value="1"/>
</dbReference>
<dbReference type="Proteomes" id="UP000193870">
    <property type="component" value="Unassembled WGS sequence"/>
</dbReference>
<dbReference type="RefSeq" id="WP_085854498.1">
    <property type="nucleotide sequence ID" value="NZ_FOPF01000007.1"/>
</dbReference>